<dbReference type="RefSeq" id="WP_147037625.1">
    <property type="nucleotide sequence ID" value="NZ_BJUW01000001.1"/>
</dbReference>
<comment type="caution">
    <text evidence="1">The sequence shown here is derived from an EMBL/GenBank/DDBJ whole genome shotgun (WGS) entry which is preliminary data.</text>
</comment>
<accession>A0A511AA40</accession>
<organism evidence="1 2">
    <name type="scientific">Microbacterium aerolatum</name>
    <dbReference type="NCBI Taxonomy" id="153731"/>
    <lineage>
        <taxon>Bacteria</taxon>
        <taxon>Bacillati</taxon>
        <taxon>Actinomycetota</taxon>
        <taxon>Actinomycetes</taxon>
        <taxon>Micrococcales</taxon>
        <taxon>Microbacteriaceae</taxon>
        <taxon>Microbacterium</taxon>
    </lineage>
</organism>
<sequence length="149" mass="16113">MIVVLLSPSGSFAAAIDSLPLDDENDTTILITALKSDFSQDATEILLGQRALGATGRWISILERSVIGRNLLRVLPIDGGYRFAARARRNPEFRTAIARADLVVALERDAVLASWIGLRRWAPSNARGVFGLAPARALLTSGRGAWSRT</sequence>
<protein>
    <submittedName>
        <fullName evidence="1">Uncharacterized protein</fullName>
    </submittedName>
</protein>
<evidence type="ECO:0000313" key="1">
    <source>
        <dbReference type="EMBL" id="GEK84952.1"/>
    </source>
</evidence>
<dbReference type="AlphaFoldDB" id="A0A511AA40"/>
<keyword evidence="2" id="KW-1185">Reference proteome</keyword>
<evidence type="ECO:0000313" key="2">
    <source>
        <dbReference type="Proteomes" id="UP000321225"/>
    </source>
</evidence>
<dbReference type="Proteomes" id="UP000321225">
    <property type="component" value="Unassembled WGS sequence"/>
</dbReference>
<dbReference type="OrthoDB" id="5124856at2"/>
<gene>
    <name evidence="1" type="ORF">MAE01_01280</name>
</gene>
<name>A0A511AA40_9MICO</name>
<dbReference type="EMBL" id="BJUW01000001">
    <property type="protein sequence ID" value="GEK84952.1"/>
    <property type="molecule type" value="Genomic_DNA"/>
</dbReference>
<reference evidence="1 2" key="1">
    <citation type="submission" date="2019-07" db="EMBL/GenBank/DDBJ databases">
        <title>Whole genome shotgun sequence of Microbacterium aerolatum NBRC 103071.</title>
        <authorList>
            <person name="Hosoyama A."/>
            <person name="Uohara A."/>
            <person name="Ohji S."/>
            <person name="Ichikawa N."/>
        </authorList>
    </citation>
    <scope>NUCLEOTIDE SEQUENCE [LARGE SCALE GENOMIC DNA]</scope>
    <source>
        <strain evidence="1 2">NBRC 103071</strain>
    </source>
</reference>
<proteinExistence type="predicted"/>